<dbReference type="Proteomes" id="UP000525078">
    <property type="component" value="Unassembled WGS sequence"/>
</dbReference>
<evidence type="ECO:0000313" key="3">
    <source>
        <dbReference type="Proteomes" id="UP000525078"/>
    </source>
</evidence>
<evidence type="ECO:0000256" key="1">
    <source>
        <dbReference type="ARBA" id="ARBA00009861"/>
    </source>
</evidence>
<dbReference type="InterPro" id="IPR050317">
    <property type="entry name" value="Plant_Fungal_Acyltransferase"/>
</dbReference>
<evidence type="ECO:0000313" key="2">
    <source>
        <dbReference type="EMBL" id="KAF4380219.1"/>
    </source>
</evidence>
<dbReference type="EMBL" id="JAATIP010000065">
    <property type="protein sequence ID" value="KAF4380219.1"/>
    <property type="molecule type" value="Genomic_DNA"/>
</dbReference>
<dbReference type="GO" id="GO:0016747">
    <property type="term" value="F:acyltransferase activity, transferring groups other than amino-acyl groups"/>
    <property type="evidence" value="ECO:0007669"/>
    <property type="project" value="TreeGrafter"/>
</dbReference>
<reference evidence="2 3" key="1">
    <citation type="journal article" date="2020" name="bioRxiv">
        <title>Sequence and annotation of 42 cannabis genomes reveals extensive copy number variation in cannabinoid synthesis and pathogen resistance genes.</title>
        <authorList>
            <person name="Mckernan K.J."/>
            <person name="Helbert Y."/>
            <person name="Kane L.T."/>
            <person name="Ebling H."/>
            <person name="Zhang L."/>
            <person name="Liu B."/>
            <person name="Eaton Z."/>
            <person name="Mclaughlin S."/>
            <person name="Kingan S."/>
            <person name="Baybayan P."/>
            <person name="Concepcion G."/>
            <person name="Jordan M."/>
            <person name="Riva A."/>
            <person name="Barbazuk W."/>
            <person name="Harkins T."/>
        </authorList>
    </citation>
    <scope>NUCLEOTIDE SEQUENCE [LARGE SCALE GENOMIC DNA]</scope>
    <source>
        <strain evidence="3">cv. Jamaican Lion 4</strain>
        <tissue evidence="2">Leaf</tissue>
    </source>
</reference>
<dbReference type="AlphaFoldDB" id="A0A7J6GDG7"/>
<comment type="similarity">
    <text evidence="1">Belongs to the plant acyltransferase family.</text>
</comment>
<dbReference type="InterPro" id="IPR023213">
    <property type="entry name" value="CAT-like_dom_sf"/>
</dbReference>
<organism evidence="2 3">
    <name type="scientific">Cannabis sativa</name>
    <name type="common">Hemp</name>
    <name type="synonym">Marijuana</name>
    <dbReference type="NCBI Taxonomy" id="3483"/>
    <lineage>
        <taxon>Eukaryota</taxon>
        <taxon>Viridiplantae</taxon>
        <taxon>Streptophyta</taxon>
        <taxon>Embryophyta</taxon>
        <taxon>Tracheophyta</taxon>
        <taxon>Spermatophyta</taxon>
        <taxon>Magnoliopsida</taxon>
        <taxon>eudicotyledons</taxon>
        <taxon>Gunneridae</taxon>
        <taxon>Pentapetalae</taxon>
        <taxon>rosids</taxon>
        <taxon>fabids</taxon>
        <taxon>Rosales</taxon>
        <taxon>Cannabaceae</taxon>
        <taxon>Cannabis</taxon>
    </lineage>
</organism>
<dbReference type="Gene3D" id="3.30.559.10">
    <property type="entry name" value="Chloramphenicol acetyltransferase-like domain"/>
    <property type="match status" value="2"/>
</dbReference>
<name>A0A7J6GDG7_CANSA</name>
<gene>
    <name evidence="2" type="ORF">F8388_024512</name>
</gene>
<sequence length="463" mass="52044">MELKMKQKLMVTPSKPTWKGNQSLSVWDQIGCTTHTSVIYFYAPNTTPFETVTQTLIDSLSHTLLHFYPLAGRLRNLDNSGFQLECNEDGAVFVVAELNADLSHFEKDHFTPTPESNRFLIPYINESLPIHERPLLLVQLTKLSCGGLSLGITMSHVVVDGVSAASFTTEWARIARGLPLQNAPLFDKKAFGVGDCCVANPQRFDHSNDFCNKMPFLLKQSNAAASTTTEERKKMETTLFTLKLTKEQVQKLKNKANNNDQDRRSRPYTCYEALTAHIWRCSVKARKNLKEQVTACLVSVDLRQRLQPPLPLSYFGNGAFQPMASCEAGELLCKPLSYGVSKVRSVIEMVTNDYIMSATEFLKSEKDLTKFQNSYESTSSNGGGGRHWGNPNIIVTSWLNLSFEGIDFGWGNEIHFGLAYEEIDGGFLILRDNNNDADHSVFVNGGLLLQHFEAFKNYFYNDI</sequence>
<protein>
    <submittedName>
        <fullName evidence="2">Uncharacterized protein</fullName>
    </submittedName>
</protein>
<dbReference type="Pfam" id="PF02458">
    <property type="entry name" value="Transferase"/>
    <property type="match status" value="1"/>
</dbReference>
<dbReference type="SUPFAM" id="SSF52777">
    <property type="entry name" value="CoA-dependent acyltransferases"/>
    <property type="match status" value="1"/>
</dbReference>
<dbReference type="PANTHER" id="PTHR31642">
    <property type="entry name" value="TRICHOTHECENE 3-O-ACETYLTRANSFERASE"/>
    <property type="match status" value="1"/>
</dbReference>
<accession>A0A7J6GDG7</accession>
<proteinExistence type="inferred from homology"/>
<comment type="caution">
    <text evidence="2">The sequence shown here is derived from an EMBL/GenBank/DDBJ whole genome shotgun (WGS) entry which is preliminary data.</text>
</comment>
<dbReference type="PANTHER" id="PTHR31642:SF324">
    <property type="entry name" value="SPERMIDINE HYDROXYCINNAMOYL TRANSFERASE"/>
    <property type="match status" value="1"/>
</dbReference>